<evidence type="ECO:0000313" key="2">
    <source>
        <dbReference type="EMBL" id="GGH65160.1"/>
    </source>
</evidence>
<gene>
    <name evidence="2" type="ORF">GCM10011379_18010</name>
</gene>
<keyword evidence="3" id="KW-1185">Reference proteome</keyword>
<sequence length="532" mass="60813">MMEKATPRYTWLLGRLKGKYWAEAENGSGERDVFVKHYQFHIYEVTFWVNEKEGVSRGKPFAFEADTGFPMHKLPATIPCHVVFEGNARQFGVVLHQPQFSGVRFVRKLQQEEGEELFGTIETEATGYIWDDVTEVNEIIEFLPDIEPVTVQVDDIAAAGSESHVRVEKQGWHRGNGYKWPALNTYRRRGATDDFFTLLFNGIGWLLLCLFVIALLPRLLFLLPLIGAVVLFRIIPAVFWEWLLKIVFGVLLLGWIGVLLFAGRSSTGGKSTVPAVADYDSVVAVPDRQQALEDAAPEGRPIDTLIWHYRKWYDYKGKLYKGRYFIAASDYRSARAWKNKIAVTGSECRAYDYMLSLLRQHDEKRLTGLYQMFDSIKAAGNLDSLAFAEMMVTCIQQIPYCLVLDKDCNPALYSDPFIRNYLRSENARCDSYERFGINTPVEFMATGKGDCDSRTLLLYTVFRHYGYQVAVLSSEYYSHSLLGIHLPLQGQAYYYNNQPYYCWETTAAGVPAGVLPKEVANLKYWRLSLISQ</sequence>
<reference evidence="2" key="2">
    <citation type="submission" date="2020-09" db="EMBL/GenBank/DDBJ databases">
        <authorList>
            <person name="Sun Q."/>
            <person name="Zhou Y."/>
        </authorList>
    </citation>
    <scope>NUCLEOTIDE SEQUENCE</scope>
    <source>
        <strain evidence="2">CGMCC 1.15290</strain>
    </source>
</reference>
<comment type="caution">
    <text evidence="2">The sequence shown here is derived from an EMBL/GenBank/DDBJ whole genome shotgun (WGS) entry which is preliminary data.</text>
</comment>
<keyword evidence="1" id="KW-1133">Transmembrane helix</keyword>
<name>A0A917IWF6_9BACT</name>
<evidence type="ECO:0008006" key="4">
    <source>
        <dbReference type="Google" id="ProtNLM"/>
    </source>
</evidence>
<protein>
    <recommendedName>
        <fullName evidence="4">Transglutaminase-like domain-containing protein</fullName>
    </recommendedName>
</protein>
<reference evidence="2" key="1">
    <citation type="journal article" date="2014" name="Int. J. Syst. Evol. Microbiol.">
        <title>Complete genome sequence of Corynebacterium casei LMG S-19264T (=DSM 44701T), isolated from a smear-ripened cheese.</title>
        <authorList>
            <consortium name="US DOE Joint Genome Institute (JGI-PGF)"/>
            <person name="Walter F."/>
            <person name="Albersmeier A."/>
            <person name="Kalinowski J."/>
            <person name="Ruckert C."/>
        </authorList>
    </citation>
    <scope>NUCLEOTIDE SEQUENCE</scope>
    <source>
        <strain evidence="2">CGMCC 1.15290</strain>
    </source>
</reference>
<evidence type="ECO:0000256" key="1">
    <source>
        <dbReference type="SAM" id="Phobius"/>
    </source>
</evidence>
<dbReference type="AlphaFoldDB" id="A0A917IWF6"/>
<feature type="transmembrane region" description="Helical" evidence="1">
    <location>
        <begin position="219"/>
        <end position="235"/>
    </location>
</feature>
<evidence type="ECO:0000313" key="3">
    <source>
        <dbReference type="Proteomes" id="UP000627292"/>
    </source>
</evidence>
<feature type="transmembrane region" description="Helical" evidence="1">
    <location>
        <begin position="195"/>
        <end position="213"/>
    </location>
</feature>
<keyword evidence="1" id="KW-0812">Transmembrane</keyword>
<accession>A0A917IWF6</accession>
<feature type="transmembrane region" description="Helical" evidence="1">
    <location>
        <begin position="242"/>
        <end position="262"/>
    </location>
</feature>
<keyword evidence="1" id="KW-0472">Membrane</keyword>
<dbReference type="EMBL" id="BMIB01000002">
    <property type="protein sequence ID" value="GGH65160.1"/>
    <property type="molecule type" value="Genomic_DNA"/>
</dbReference>
<organism evidence="2 3">
    <name type="scientific">Filimonas zeae</name>
    <dbReference type="NCBI Taxonomy" id="1737353"/>
    <lineage>
        <taxon>Bacteria</taxon>
        <taxon>Pseudomonadati</taxon>
        <taxon>Bacteroidota</taxon>
        <taxon>Chitinophagia</taxon>
        <taxon>Chitinophagales</taxon>
        <taxon>Chitinophagaceae</taxon>
        <taxon>Filimonas</taxon>
    </lineage>
</organism>
<proteinExistence type="predicted"/>
<dbReference type="Proteomes" id="UP000627292">
    <property type="component" value="Unassembled WGS sequence"/>
</dbReference>